<evidence type="ECO:0000313" key="4">
    <source>
        <dbReference type="Proteomes" id="UP000197138"/>
    </source>
</evidence>
<comment type="caution">
    <text evidence="2">The sequence shown here is derived from an EMBL/GenBank/DDBJ whole genome shotgun (WGS) entry which is preliminary data.</text>
</comment>
<protein>
    <submittedName>
        <fullName evidence="2">Uncharacterized protein</fullName>
    </submittedName>
</protein>
<sequence>MDFRRLLFLLLVISASTDSSAAASFPSAYEVLQQFEFPVGLLPEGITAYDLDTGTGSFSAQLNATCSFELENKYTIRYEPIIEGVIMTGRIEDLKGVSVRVLSMVWLSVVRVVRAGPNIKFSVGVASAGFPVENFEECPRCGCGLDCEKEKGSSSS</sequence>
<dbReference type="STRING" id="22663.A0A218X6G9"/>
<dbReference type="EMBL" id="PGOL01003650">
    <property type="protein sequence ID" value="PKI40178.1"/>
    <property type="molecule type" value="Genomic_DNA"/>
</dbReference>
<reference evidence="2" key="2">
    <citation type="submission" date="2017-06" db="EMBL/GenBank/DDBJ databases">
        <title>The pomegranate genome and the genomics of punicalagin biosynthesis.</title>
        <authorList>
            <person name="Xu C."/>
        </authorList>
    </citation>
    <scope>NUCLEOTIDE SEQUENCE [LARGE SCALE GENOMIC DNA]</scope>
    <source>
        <tissue evidence="2">Fresh leaf</tissue>
    </source>
</reference>
<dbReference type="Pfam" id="PF04398">
    <property type="entry name" value="DUF538"/>
    <property type="match status" value="1"/>
</dbReference>
<dbReference type="PANTHER" id="PTHR31676">
    <property type="entry name" value="T31J12.3 PROTEIN-RELATED"/>
    <property type="match status" value="1"/>
</dbReference>
<feature type="signal peptide" evidence="1">
    <location>
        <begin position="1"/>
        <end position="22"/>
    </location>
</feature>
<reference evidence="4" key="1">
    <citation type="journal article" date="2017" name="Plant J.">
        <title>The pomegranate (Punica granatum L.) genome and the genomics of punicalagin biosynthesis.</title>
        <authorList>
            <person name="Qin G."/>
            <person name="Xu C."/>
            <person name="Ming R."/>
            <person name="Tang H."/>
            <person name="Guyot R."/>
            <person name="Kramer E.M."/>
            <person name="Hu Y."/>
            <person name="Yi X."/>
            <person name="Qi Y."/>
            <person name="Xu X."/>
            <person name="Gao Z."/>
            <person name="Pan H."/>
            <person name="Jian J."/>
            <person name="Tian Y."/>
            <person name="Yue Z."/>
            <person name="Xu Y."/>
        </authorList>
    </citation>
    <scope>NUCLEOTIDE SEQUENCE [LARGE SCALE GENOMIC DNA]</scope>
    <source>
        <strain evidence="4">cv. Dabenzi</strain>
    </source>
</reference>
<dbReference type="EMBL" id="MTKT01002370">
    <property type="protein sequence ID" value="OWM80101.1"/>
    <property type="molecule type" value="Genomic_DNA"/>
</dbReference>
<keyword evidence="5" id="KW-1185">Reference proteome</keyword>
<organism evidence="2 4">
    <name type="scientific">Punica granatum</name>
    <name type="common">Pomegranate</name>
    <dbReference type="NCBI Taxonomy" id="22663"/>
    <lineage>
        <taxon>Eukaryota</taxon>
        <taxon>Viridiplantae</taxon>
        <taxon>Streptophyta</taxon>
        <taxon>Embryophyta</taxon>
        <taxon>Tracheophyta</taxon>
        <taxon>Spermatophyta</taxon>
        <taxon>Magnoliopsida</taxon>
        <taxon>eudicotyledons</taxon>
        <taxon>Gunneridae</taxon>
        <taxon>Pentapetalae</taxon>
        <taxon>rosids</taxon>
        <taxon>malvids</taxon>
        <taxon>Myrtales</taxon>
        <taxon>Lythraceae</taxon>
        <taxon>Punica</taxon>
    </lineage>
</organism>
<keyword evidence="1" id="KW-0732">Signal</keyword>
<dbReference type="AlphaFoldDB" id="A0A218X6G9"/>
<dbReference type="InterPro" id="IPR036758">
    <property type="entry name" value="At5g01610-like"/>
</dbReference>
<dbReference type="Proteomes" id="UP000233551">
    <property type="component" value="Unassembled WGS sequence"/>
</dbReference>
<dbReference type="PANTHER" id="PTHR31676:SF76">
    <property type="entry name" value="OS05G0362300 PROTEIN"/>
    <property type="match status" value="1"/>
</dbReference>
<evidence type="ECO:0000313" key="5">
    <source>
        <dbReference type="Proteomes" id="UP000233551"/>
    </source>
</evidence>
<dbReference type="Proteomes" id="UP000197138">
    <property type="component" value="Unassembled WGS sequence"/>
</dbReference>
<evidence type="ECO:0000313" key="2">
    <source>
        <dbReference type="EMBL" id="OWM80101.1"/>
    </source>
</evidence>
<accession>A0A218X6G9</accession>
<feature type="chain" id="PRO_5014071853" evidence="1">
    <location>
        <begin position="23"/>
        <end position="156"/>
    </location>
</feature>
<dbReference type="InterPro" id="IPR007493">
    <property type="entry name" value="DUF538"/>
</dbReference>
<dbReference type="GeneID" id="116190351"/>
<reference evidence="3 5" key="3">
    <citation type="submission" date="2017-11" db="EMBL/GenBank/DDBJ databases">
        <title>De-novo sequencing of pomegranate (Punica granatum L.) genome.</title>
        <authorList>
            <person name="Akparov Z."/>
            <person name="Amiraslanov A."/>
            <person name="Hajiyeva S."/>
            <person name="Abbasov M."/>
            <person name="Kaur K."/>
            <person name="Hamwieh A."/>
            <person name="Solovyev V."/>
            <person name="Salamov A."/>
            <person name="Braich B."/>
            <person name="Kosarev P."/>
            <person name="Mahmoud A."/>
            <person name="Hajiyev E."/>
            <person name="Babayeva S."/>
            <person name="Izzatullayeva V."/>
            <person name="Mammadov A."/>
            <person name="Mammadov A."/>
            <person name="Sharifova S."/>
            <person name="Ojaghi J."/>
            <person name="Eynullazada K."/>
            <person name="Bayramov B."/>
            <person name="Abdulazimova A."/>
            <person name="Shahmuradov I."/>
        </authorList>
    </citation>
    <scope>NUCLEOTIDE SEQUENCE [LARGE SCALE GENOMIC DNA]</scope>
    <source>
        <strain evidence="3">AG2017</strain>
        <strain evidence="5">cv. AG2017</strain>
        <tissue evidence="3">Leaf</tissue>
    </source>
</reference>
<evidence type="ECO:0000313" key="3">
    <source>
        <dbReference type="EMBL" id="PKI40178.1"/>
    </source>
</evidence>
<dbReference type="OrthoDB" id="1897482at2759"/>
<proteinExistence type="predicted"/>
<name>A0A218X6G9_PUNGR</name>
<dbReference type="Gene3D" id="2.30.240.10">
    <property type="entry name" value="At5g01610-like"/>
    <property type="match status" value="1"/>
</dbReference>
<dbReference type="SUPFAM" id="SSF141562">
    <property type="entry name" value="At5g01610-like"/>
    <property type="match status" value="1"/>
</dbReference>
<evidence type="ECO:0000256" key="1">
    <source>
        <dbReference type="SAM" id="SignalP"/>
    </source>
</evidence>
<gene>
    <name evidence="2" type="ORF">CDL15_Pgr010079</name>
    <name evidence="3" type="ORF">CRG98_039430</name>
</gene>